<feature type="region of interest" description="Disordered" evidence="1">
    <location>
        <begin position="243"/>
        <end position="347"/>
    </location>
</feature>
<feature type="compositionally biased region" description="Acidic residues" evidence="1">
    <location>
        <begin position="251"/>
        <end position="261"/>
    </location>
</feature>
<keyword evidence="4" id="KW-1185">Reference proteome</keyword>
<feature type="compositionally biased region" description="Acidic residues" evidence="1">
    <location>
        <begin position="39"/>
        <end position="48"/>
    </location>
</feature>
<feature type="compositionally biased region" description="Basic and acidic residues" evidence="1">
    <location>
        <begin position="265"/>
        <end position="298"/>
    </location>
</feature>
<protein>
    <submittedName>
        <fullName evidence="3">Splicing factor, Prp19-binding domain-containing protein</fullName>
    </submittedName>
</protein>
<reference evidence="4" key="1">
    <citation type="journal article" date="2018" name="Nat. Microbiol.">
        <title>Leveraging single-cell genomics to expand the fungal tree of life.</title>
        <authorList>
            <person name="Ahrendt S.R."/>
            <person name="Quandt C.A."/>
            <person name="Ciobanu D."/>
            <person name="Clum A."/>
            <person name="Salamov A."/>
            <person name="Andreopoulos B."/>
            <person name="Cheng J.F."/>
            <person name="Woyke T."/>
            <person name="Pelin A."/>
            <person name="Henrissat B."/>
            <person name="Reynolds N.K."/>
            <person name="Benny G.L."/>
            <person name="Smith M.E."/>
            <person name="James T.Y."/>
            <person name="Grigoriev I.V."/>
        </authorList>
    </citation>
    <scope>NUCLEOTIDE SEQUENCE [LARGE SCALE GENOMIC DNA]</scope>
    <source>
        <strain evidence="4">RSA 468</strain>
    </source>
</reference>
<feature type="compositionally biased region" description="Basic and acidic residues" evidence="1">
    <location>
        <begin position="308"/>
        <end position="329"/>
    </location>
</feature>
<feature type="compositionally biased region" description="Polar residues" evidence="1">
    <location>
        <begin position="153"/>
        <end position="172"/>
    </location>
</feature>
<dbReference type="Proteomes" id="UP000268162">
    <property type="component" value="Unassembled WGS sequence"/>
</dbReference>
<proteinExistence type="predicted"/>
<dbReference type="Pfam" id="PF06991">
    <property type="entry name" value="MFAP1"/>
    <property type="match status" value="1"/>
</dbReference>
<evidence type="ECO:0000256" key="1">
    <source>
        <dbReference type="SAM" id="MobiDB-lite"/>
    </source>
</evidence>
<name>A0A4P9ZPQ0_9FUNG</name>
<feature type="region of interest" description="Disordered" evidence="1">
    <location>
        <begin position="1"/>
        <end position="178"/>
    </location>
</feature>
<feature type="compositionally biased region" description="Basic and acidic residues" evidence="1">
    <location>
        <begin position="217"/>
        <end position="227"/>
    </location>
</feature>
<accession>A0A4P9ZPQ0</accession>
<dbReference type="InterPro" id="IPR033194">
    <property type="entry name" value="MFAP1"/>
</dbReference>
<gene>
    <name evidence="3" type="ORF">BJ085DRAFT_35157</name>
</gene>
<feature type="compositionally biased region" description="Low complexity" evidence="1">
    <location>
        <begin position="102"/>
        <end position="129"/>
    </location>
</feature>
<dbReference type="PANTHER" id="PTHR15327">
    <property type="entry name" value="MICROFIBRIL-ASSOCIATED PROTEIN"/>
    <property type="match status" value="1"/>
</dbReference>
<evidence type="ECO:0000313" key="4">
    <source>
        <dbReference type="Proteomes" id="UP000268162"/>
    </source>
</evidence>
<dbReference type="STRING" id="215637.A0A4P9ZPQ0"/>
<dbReference type="AlphaFoldDB" id="A0A4P9ZPQ0"/>
<sequence>MSSFQPNLPTKPKAKTKVQRFWPGKAPDAALLERSSSEGENEPLDAEPGEWAVQSESDSEDEGHGAAGGLRQTTTHGVGAQPGSPPIVSAFRGKISLPTATAPSWAAGSVGSPSGSAGSSRSASPARSWSHGEEDSDLDDRPSAAATTTTTTPGRQSKSSSGPGASTTPQSESEGESVLLKPVFVSRAQRALRAQVQQNVQVVPTPADAPKASPTADDTKAMEERKRATRQMIEDAIRAEQLEARGTTQDDLLEAADDTDNLDPAAERAEWEERERARGLRNQQEEEARVEEIREAGRRQNLTPAEQRAIDALRRKQQQEREIEKRESRQAAGSGLPGAGPAHHKGAFFSDQFGDLARASNSIPPVATAAATKSAVEALPDIMKVKNFGRASQTKWKSLKHEDTSRSDALWNSERSHRRRHSRERDRDESSRDRRSSRREYREDRSDRSDRRSDRY</sequence>
<feature type="region of interest" description="Disordered" evidence="1">
    <location>
        <begin position="199"/>
        <end position="227"/>
    </location>
</feature>
<dbReference type="EMBL" id="ML002939">
    <property type="protein sequence ID" value="RKP35178.1"/>
    <property type="molecule type" value="Genomic_DNA"/>
</dbReference>
<feature type="compositionally biased region" description="Basic and acidic residues" evidence="1">
    <location>
        <begin position="423"/>
        <end position="456"/>
    </location>
</feature>
<dbReference type="InterPro" id="IPR009730">
    <property type="entry name" value="MFAP1_C"/>
</dbReference>
<evidence type="ECO:0000313" key="3">
    <source>
        <dbReference type="EMBL" id="RKP35178.1"/>
    </source>
</evidence>
<feature type="domain" description="Micro-fibrillar-associated protein 1 C-terminal" evidence="2">
    <location>
        <begin position="172"/>
        <end position="404"/>
    </location>
</feature>
<organism evidence="3 4">
    <name type="scientific">Dimargaris cristalligena</name>
    <dbReference type="NCBI Taxonomy" id="215637"/>
    <lineage>
        <taxon>Eukaryota</taxon>
        <taxon>Fungi</taxon>
        <taxon>Fungi incertae sedis</taxon>
        <taxon>Zoopagomycota</taxon>
        <taxon>Kickxellomycotina</taxon>
        <taxon>Dimargaritomycetes</taxon>
        <taxon>Dimargaritales</taxon>
        <taxon>Dimargaritaceae</taxon>
        <taxon>Dimargaris</taxon>
    </lineage>
</organism>
<evidence type="ECO:0000259" key="2">
    <source>
        <dbReference type="Pfam" id="PF06991"/>
    </source>
</evidence>
<feature type="region of interest" description="Disordered" evidence="1">
    <location>
        <begin position="383"/>
        <end position="456"/>
    </location>
</feature>